<dbReference type="Proteomes" id="UP001159641">
    <property type="component" value="Unassembled WGS sequence"/>
</dbReference>
<comment type="caution">
    <text evidence="1">The sequence shown here is derived from an EMBL/GenBank/DDBJ whole genome shotgun (WGS) entry which is preliminary data.</text>
</comment>
<proteinExistence type="predicted"/>
<reference evidence="1 2" key="1">
    <citation type="submission" date="2022-11" db="EMBL/GenBank/DDBJ databases">
        <title>Whole genome sequence of Eschrichtius robustus ER-17-0199.</title>
        <authorList>
            <person name="Bruniche-Olsen A."/>
            <person name="Black A.N."/>
            <person name="Fields C.J."/>
            <person name="Walden K."/>
            <person name="Dewoody J.A."/>
        </authorList>
    </citation>
    <scope>NUCLEOTIDE SEQUENCE [LARGE SCALE GENOMIC DNA]</scope>
    <source>
        <strain evidence="1">ER-17-0199</strain>
        <tissue evidence="1">Blubber</tissue>
    </source>
</reference>
<evidence type="ECO:0000313" key="2">
    <source>
        <dbReference type="Proteomes" id="UP001159641"/>
    </source>
</evidence>
<protein>
    <submittedName>
        <fullName evidence="1">Uncharacterized protein</fullName>
    </submittedName>
</protein>
<gene>
    <name evidence="1" type="ORF">J1605_013855</name>
</gene>
<dbReference type="EMBL" id="JAIQCJ010002260">
    <property type="protein sequence ID" value="KAJ8778194.1"/>
    <property type="molecule type" value="Genomic_DNA"/>
</dbReference>
<keyword evidence="2" id="KW-1185">Reference proteome</keyword>
<name>A0AB34GFI2_ESCRO</name>
<evidence type="ECO:0000313" key="1">
    <source>
        <dbReference type="EMBL" id="KAJ8778194.1"/>
    </source>
</evidence>
<organism evidence="1 2">
    <name type="scientific">Eschrichtius robustus</name>
    <name type="common">California gray whale</name>
    <name type="synonym">Eschrichtius gibbosus</name>
    <dbReference type="NCBI Taxonomy" id="9764"/>
    <lineage>
        <taxon>Eukaryota</taxon>
        <taxon>Metazoa</taxon>
        <taxon>Chordata</taxon>
        <taxon>Craniata</taxon>
        <taxon>Vertebrata</taxon>
        <taxon>Euteleostomi</taxon>
        <taxon>Mammalia</taxon>
        <taxon>Eutheria</taxon>
        <taxon>Laurasiatheria</taxon>
        <taxon>Artiodactyla</taxon>
        <taxon>Whippomorpha</taxon>
        <taxon>Cetacea</taxon>
        <taxon>Mysticeti</taxon>
        <taxon>Eschrichtiidae</taxon>
        <taxon>Eschrichtius</taxon>
    </lineage>
</organism>
<accession>A0AB34GFI2</accession>
<sequence length="91" mass="10007">MTDGNDIPKTLITDCQATDANANKMTIPIEGSQMKTLNDDQSLYGGKITFSEDQTLYGGQMKSPSECQTLNEAQMTFSGDQTLYRGQMKTL</sequence>
<dbReference type="AlphaFoldDB" id="A0AB34GFI2"/>